<sequence>MEKDIKDLIKFGINYNYKDCYLKITYSDQVHKHNEITIPYNELKL</sequence>
<keyword evidence="2" id="KW-0614">Plasmid</keyword>
<evidence type="ECO:0000313" key="3">
    <source>
        <dbReference type="Proteomes" id="UP000290909"/>
    </source>
</evidence>
<reference evidence="1 3" key="1">
    <citation type="submission" date="2019-01" db="EMBL/GenBank/DDBJ databases">
        <authorList>
            <consortium name="Pathogen Informatics"/>
        </authorList>
    </citation>
    <scope>NUCLEOTIDE SEQUENCE [LARGE SCALE GENOMIC DNA]</scope>
    <source>
        <strain evidence="1 3">NCTC10172</strain>
        <plasmid evidence="3">2</plasmid>
    </source>
</reference>
<dbReference type="EMBL" id="LR215050">
    <property type="protein sequence ID" value="VEU83141.1"/>
    <property type="molecule type" value="Genomic_DNA"/>
</dbReference>
<dbReference type="Proteomes" id="UP000290909">
    <property type="component" value="Chromosome"/>
</dbReference>
<dbReference type="STRING" id="1408416.GCA_000702765_01372"/>
<dbReference type="KEGG" id="ahk:NCTC10172_01420"/>
<evidence type="ECO:0000313" key="2">
    <source>
        <dbReference type="EMBL" id="VEU83348.1"/>
    </source>
</evidence>
<organism evidence="1 3">
    <name type="scientific">Acholeplasma hippikon</name>
    <dbReference type="NCBI Taxonomy" id="264636"/>
    <lineage>
        <taxon>Bacteria</taxon>
        <taxon>Bacillati</taxon>
        <taxon>Mycoplasmatota</taxon>
        <taxon>Mollicutes</taxon>
        <taxon>Acholeplasmatales</taxon>
        <taxon>Acholeplasmataceae</taxon>
        <taxon>Acholeplasma</taxon>
    </lineage>
</organism>
<dbReference type="KEGG" id="ahk:NCTC10172_01193"/>
<dbReference type="Proteomes" id="UP000290909">
    <property type="component" value="Plasmid 2"/>
</dbReference>
<dbReference type="RefSeq" id="WP_156952797.1">
    <property type="nucleotide sequence ID" value="NZ_LR215050.1"/>
</dbReference>
<name>A0A449BKZ1_9MOLU</name>
<keyword evidence="3" id="KW-1185">Reference proteome</keyword>
<evidence type="ECO:0000313" key="1">
    <source>
        <dbReference type="EMBL" id="VEU83141.1"/>
    </source>
</evidence>
<gene>
    <name evidence="1" type="ORF">NCTC10172_01193</name>
    <name evidence="2" type="ORF">NCTC10172_01420</name>
</gene>
<proteinExistence type="predicted"/>
<dbReference type="EMBL" id="LR215051">
    <property type="protein sequence ID" value="VEU83348.1"/>
    <property type="molecule type" value="Genomic_DNA"/>
</dbReference>
<dbReference type="AlphaFoldDB" id="A0A449BKZ1"/>
<accession>A0A449BKZ1</accession>
<geneLocation type="plasmid" evidence="2">
    <name>2</name>
</geneLocation>
<protein>
    <submittedName>
        <fullName evidence="1">Uncharacterized protein</fullName>
    </submittedName>
</protein>